<feature type="compositionally biased region" description="Basic residues" evidence="1">
    <location>
        <begin position="11"/>
        <end position="32"/>
    </location>
</feature>
<reference evidence="3" key="1">
    <citation type="submission" date="2021-02" db="EMBL/GenBank/DDBJ databases">
        <authorList>
            <person name="Dougan E. K."/>
            <person name="Rhodes N."/>
            <person name="Thang M."/>
            <person name="Chan C."/>
        </authorList>
    </citation>
    <scope>NUCLEOTIDE SEQUENCE</scope>
</reference>
<dbReference type="EMBL" id="CAJNDS010002517">
    <property type="protein sequence ID" value="CAE7508170.1"/>
    <property type="molecule type" value="Genomic_DNA"/>
</dbReference>
<accession>A0A812SYV9</accession>
<organism evidence="3 4">
    <name type="scientific">Symbiodinium natans</name>
    <dbReference type="NCBI Taxonomy" id="878477"/>
    <lineage>
        <taxon>Eukaryota</taxon>
        <taxon>Sar</taxon>
        <taxon>Alveolata</taxon>
        <taxon>Dinophyceae</taxon>
        <taxon>Suessiales</taxon>
        <taxon>Symbiodiniaceae</taxon>
        <taxon>Symbiodinium</taxon>
    </lineage>
</organism>
<keyword evidence="4" id="KW-1185">Reference proteome</keyword>
<proteinExistence type="predicted"/>
<feature type="compositionally biased region" description="Low complexity" evidence="1">
    <location>
        <begin position="682"/>
        <end position="691"/>
    </location>
</feature>
<evidence type="ECO:0000313" key="3">
    <source>
        <dbReference type="EMBL" id="CAE7508170.1"/>
    </source>
</evidence>
<feature type="region of interest" description="Disordered" evidence="1">
    <location>
        <begin position="1"/>
        <end position="138"/>
    </location>
</feature>
<comment type="caution">
    <text evidence="3">The sequence shown here is derived from an EMBL/GenBank/DDBJ whole genome shotgun (WGS) entry which is preliminary data.</text>
</comment>
<gene>
    <name evidence="3" type="ORF">SNAT2548_LOCUS28457</name>
</gene>
<name>A0A812SYV9_9DINO</name>
<dbReference type="InterPro" id="IPR001584">
    <property type="entry name" value="Integrase_cat-core"/>
</dbReference>
<protein>
    <recommendedName>
        <fullName evidence="2">Integrase catalytic domain-containing protein</fullName>
    </recommendedName>
</protein>
<evidence type="ECO:0000313" key="4">
    <source>
        <dbReference type="Proteomes" id="UP000604046"/>
    </source>
</evidence>
<dbReference type="PROSITE" id="PS50994">
    <property type="entry name" value="INTEGRASE"/>
    <property type="match status" value="1"/>
</dbReference>
<sequence length="1181" mass="128691">MVAWSHSEKGHTRKVTGKGGKGRSTKPRKKGVRSAEALERRKGRKVWAADKGLPGRTIEGTSPGTPEEAFKDQGLEQPKTPSIVLTPEEEPSSDSSLLSVVPRDRAEPKARSRSRSRSSCSSAPREGEESVPSAPSVPVRREARVAAILAAGAAEARAKAKARAAGTAIYRRRNRGLVIVPEPAVQPEAAVPTIAALEAAPKAEPKSKGKQKGKGRGLGVWTAAEEDRRVREGWTHKASLDTRLQHLALRQYWAGIDAGKPETRKGGAPLTPTTNYQIRRLAFGWITKVAAGSVGLSLQRALAGRAASGTAGGACSSCDERELRARRAAVAFTTRVEAKEEGSEECEGEAEITALRAQQQQAEQGQAGRPERFNNVEDEFRRWSRSVVNMLASVFGRKFEEVLEWAQEQEDEVKDTDVDLQFGNSPAPASPGGTVTAAADTVEDIPEKGDQVWRLLQHLCTGESEGIVVNSGGGFEAWRRLHRRFDPLSAGRKRNLLRAILLNTYEDMKGEIQQLVEEDELGAVELCAVETASQGGRWMKFNYDTGAARTAIPQDWESKGSPAEGPELTFKTASGELITSKGACKISGRDENGRMKGITGSLAPVHKPLVSAYKCAKQGYVGVIQEDEGHLIPRASPLGRKIEKLVKHASAEEKKGTIPLYQEGGVYNFYLEANAVEAAKVAGPEAPAQSPEGEEEGEVEVAAPKQVRSPIEPTAAEIAEHEVLGHVQYREWCRHCVAARGIGQQHRSREQRERQNDGLPTVACDYCFMGQDDGKVKPILVIKDSKTQAIAATFVEAKGTDPYAIKFWQGFVKHLGYKKFIAKSDGEPAIKAMKAKAIDGLKGIEAISQETPEGDHQANGLAEVAVREVKRQVRVMKSSLEEKLGITLSDEDPVLAWLPRHGADLLTRYRKGEDGRTPEQRRSGKAWRRPALELGERLFYREAVAAESNKNDLHMKMLEGRYIGHHGGTGALLVITPNGVKRAQGVRRLPPEQRWDAQGWTSLRGYPWDVAHRAGRSHRLNGEGPLPVQGPAPVLAPPVQRRLYILKADVERLGPTPGCPGCTCVLLGESTQVNHTEACRARMMELLAQDERGKARIEAHELRQRRRPEPPEREEELRVADAVGEPEASGVPEAGGRKKKRGTSSPGSPGTLPVGKQTPQKRGAESRPTELEEDGKADVSR</sequence>
<feature type="region of interest" description="Disordered" evidence="1">
    <location>
        <begin position="682"/>
        <end position="703"/>
    </location>
</feature>
<dbReference type="GO" id="GO:0003676">
    <property type="term" value="F:nucleic acid binding"/>
    <property type="evidence" value="ECO:0007669"/>
    <property type="project" value="InterPro"/>
</dbReference>
<feature type="compositionally biased region" description="Basic and acidic residues" evidence="1">
    <location>
        <begin position="1162"/>
        <end position="1181"/>
    </location>
</feature>
<feature type="domain" description="Integrase catalytic" evidence="2">
    <location>
        <begin position="749"/>
        <end position="926"/>
    </location>
</feature>
<evidence type="ECO:0000256" key="1">
    <source>
        <dbReference type="SAM" id="MobiDB-lite"/>
    </source>
</evidence>
<feature type="compositionally biased region" description="Basic and acidic residues" evidence="1">
    <location>
        <begin position="1097"/>
        <end position="1119"/>
    </location>
</feature>
<dbReference type="Gene3D" id="3.30.420.10">
    <property type="entry name" value="Ribonuclease H-like superfamily/Ribonuclease H"/>
    <property type="match status" value="1"/>
</dbReference>
<evidence type="ECO:0000259" key="2">
    <source>
        <dbReference type="PROSITE" id="PS50994"/>
    </source>
</evidence>
<dbReference type="AlphaFoldDB" id="A0A812SYV9"/>
<feature type="compositionally biased region" description="Basic and acidic residues" evidence="1">
    <location>
        <begin position="1"/>
        <end position="10"/>
    </location>
</feature>
<feature type="region of interest" description="Disordered" evidence="1">
    <location>
        <begin position="1097"/>
        <end position="1181"/>
    </location>
</feature>
<dbReference type="GO" id="GO:0015074">
    <property type="term" value="P:DNA integration"/>
    <property type="evidence" value="ECO:0007669"/>
    <property type="project" value="InterPro"/>
</dbReference>
<dbReference type="InterPro" id="IPR036397">
    <property type="entry name" value="RNaseH_sf"/>
</dbReference>
<dbReference type="Proteomes" id="UP000604046">
    <property type="component" value="Unassembled WGS sequence"/>
</dbReference>